<dbReference type="Gramene" id="ERN12987">
    <property type="protein sequence ID" value="ERN12987"/>
    <property type="gene ID" value="AMTR_s00040p00065120"/>
</dbReference>
<keyword evidence="1" id="KW-0560">Oxidoreductase</keyword>
<dbReference type="PANTHER" id="PTHR45934:SF1">
    <property type="entry name" value="OS04G0423100 PROTEIN"/>
    <property type="match status" value="1"/>
</dbReference>
<evidence type="ECO:0000256" key="3">
    <source>
        <dbReference type="ARBA" id="ARBA00024018"/>
    </source>
</evidence>
<name>W1PSH8_AMBTC</name>
<dbReference type="Pfam" id="PF01494">
    <property type="entry name" value="FAD_binding_3"/>
    <property type="match status" value="1"/>
</dbReference>
<dbReference type="KEGG" id="atr:18441222"/>
<evidence type="ECO:0000313" key="5">
    <source>
        <dbReference type="EMBL" id="ERN12987.1"/>
    </source>
</evidence>
<gene>
    <name evidence="5" type="ORF">AMTR_s00040p00065120</name>
</gene>
<dbReference type="GO" id="GO:0004497">
    <property type="term" value="F:monooxygenase activity"/>
    <property type="evidence" value="ECO:0007669"/>
    <property type="project" value="UniProtKB-KW"/>
</dbReference>
<dbReference type="InterPro" id="IPR002938">
    <property type="entry name" value="FAD-bd"/>
</dbReference>
<proteinExistence type="inferred from homology"/>
<organism evidence="5 6">
    <name type="scientific">Amborella trichopoda</name>
    <dbReference type="NCBI Taxonomy" id="13333"/>
    <lineage>
        <taxon>Eukaryota</taxon>
        <taxon>Viridiplantae</taxon>
        <taxon>Streptophyta</taxon>
        <taxon>Embryophyta</taxon>
        <taxon>Tracheophyta</taxon>
        <taxon>Spermatophyta</taxon>
        <taxon>Magnoliopsida</taxon>
        <taxon>Amborellales</taxon>
        <taxon>Amborellaceae</taxon>
        <taxon>Amborella</taxon>
    </lineage>
</organism>
<accession>W1PSH8</accession>
<reference evidence="6" key="1">
    <citation type="journal article" date="2013" name="Science">
        <title>The Amborella genome and the evolution of flowering plants.</title>
        <authorList>
            <consortium name="Amborella Genome Project"/>
        </authorList>
    </citation>
    <scope>NUCLEOTIDE SEQUENCE [LARGE SCALE GENOMIC DNA]</scope>
</reference>
<sequence>MGEEFADVVIVGGGIAGLATALALKRVGINGVLVLEKADELRATGSALTLFPNAWRALNALGVAHKLAPLYPPIQRGSVTLISSGVTLPLSVPGDNDGNGMGVRCVHRKALLQALADELPSRTIRFGCHVASIETLSDSSFALIRLGDGSSIKTKVLIGCDGVNSVVAQWLGLSAPVLAGRLAVRGLASYGGHGHKLGHEALQFVGDGLKGGIVPVNDHELYWFLTYKSTPQEVELVGQPELIRKSVAEKTAEKFPTKFSEIIRNTDLSTLTLAQLKLRCPWDLIFRDLTRGNVAVAGDGMHPMTPDLGQGGCSALEDAIFLGRNLGEAFQRNNFDGSSVEESLKKYARERKWRAAGLISASYFSGWIQGHNGWFVQLVRDKLLSKIFYSRGVRSLDYDCGELPVVSSG</sequence>
<dbReference type="eggNOG" id="KOG2614">
    <property type="taxonomic scope" value="Eukaryota"/>
</dbReference>
<comment type="similarity">
    <text evidence="3">Belongs to the 3-hydroxybenzoate 6-hydroxylase family.</text>
</comment>
<dbReference type="Proteomes" id="UP000017836">
    <property type="component" value="Unassembled WGS sequence"/>
</dbReference>
<keyword evidence="2" id="KW-0503">Monooxygenase</keyword>
<dbReference type="OMA" id="IAGYCPT"/>
<dbReference type="PRINTS" id="PR00420">
    <property type="entry name" value="RNGMNOXGNASE"/>
</dbReference>
<dbReference type="STRING" id="13333.W1PSH8"/>
<dbReference type="SUPFAM" id="SSF51905">
    <property type="entry name" value="FAD/NAD(P)-binding domain"/>
    <property type="match status" value="1"/>
</dbReference>
<dbReference type="PANTHER" id="PTHR45934">
    <property type="entry name" value="FAD/NAD(P)-BINDING OXIDOREDUCTASE FAMILY PROTEIN"/>
    <property type="match status" value="1"/>
</dbReference>
<dbReference type="AlphaFoldDB" id="W1PSH8"/>
<keyword evidence="6" id="KW-1185">Reference proteome</keyword>
<dbReference type="OrthoDB" id="1878542at2759"/>
<evidence type="ECO:0000256" key="2">
    <source>
        <dbReference type="ARBA" id="ARBA00023033"/>
    </source>
</evidence>
<dbReference type="InterPro" id="IPR036188">
    <property type="entry name" value="FAD/NAD-bd_sf"/>
</dbReference>
<dbReference type="HOGENOM" id="CLU_009665_10_2_1"/>
<feature type="domain" description="FAD-binding" evidence="4">
    <location>
        <begin position="6"/>
        <end position="360"/>
    </location>
</feature>
<evidence type="ECO:0000256" key="1">
    <source>
        <dbReference type="ARBA" id="ARBA00023002"/>
    </source>
</evidence>
<dbReference type="EMBL" id="KI392591">
    <property type="protein sequence ID" value="ERN12987.1"/>
    <property type="molecule type" value="Genomic_DNA"/>
</dbReference>
<dbReference type="GO" id="GO:0071949">
    <property type="term" value="F:FAD binding"/>
    <property type="evidence" value="ECO:0007669"/>
    <property type="project" value="InterPro"/>
</dbReference>
<evidence type="ECO:0000313" key="6">
    <source>
        <dbReference type="Proteomes" id="UP000017836"/>
    </source>
</evidence>
<evidence type="ECO:0000259" key="4">
    <source>
        <dbReference type="Pfam" id="PF01494"/>
    </source>
</evidence>
<dbReference type="InterPro" id="IPR044560">
    <property type="entry name" value="MOase"/>
</dbReference>
<protein>
    <recommendedName>
        <fullName evidence="4">FAD-binding domain-containing protein</fullName>
    </recommendedName>
</protein>
<dbReference type="Gene3D" id="3.50.50.60">
    <property type="entry name" value="FAD/NAD(P)-binding domain"/>
    <property type="match status" value="1"/>
</dbReference>